<dbReference type="InterPro" id="IPR058240">
    <property type="entry name" value="rSAM_sf"/>
</dbReference>
<evidence type="ECO:0000256" key="6">
    <source>
        <dbReference type="ARBA" id="ARBA00023014"/>
    </source>
</evidence>
<dbReference type="Pfam" id="PF13353">
    <property type="entry name" value="Fer4_12"/>
    <property type="match status" value="1"/>
</dbReference>
<dbReference type="Gene3D" id="3.20.20.70">
    <property type="entry name" value="Aldolase class I"/>
    <property type="match status" value="1"/>
</dbReference>
<accession>A0A1I2Y9Q6</accession>
<dbReference type="STRING" id="341036.SAMN05660649_04338"/>
<evidence type="ECO:0000313" key="8">
    <source>
        <dbReference type="Proteomes" id="UP000199337"/>
    </source>
</evidence>
<proteinExistence type="predicted"/>
<organism evidence="7 8">
    <name type="scientific">Desulfotruncus arcticus DSM 17038</name>
    <dbReference type="NCBI Taxonomy" id="1121424"/>
    <lineage>
        <taxon>Bacteria</taxon>
        <taxon>Bacillati</taxon>
        <taxon>Bacillota</taxon>
        <taxon>Clostridia</taxon>
        <taxon>Eubacteriales</taxon>
        <taxon>Desulfallaceae</taxon>
        <taxon>Desulfotruncus</taxon>
    </lineage>
</organism>
<gene>
    <name evidence="7" type="ORF">SAMN05660649_04338</name>
</gene>
<dbReference type="CDD" id="cd01335">
    <property type="entry name" value="Radical_SAM"/>
    <property type="match status" value="1"/>
</dbReference>
<dbReference type="GO" id="GO:0004748">
    <property type="term" value="F:ribonucleoside-diphosphate reductase activity, thioredoxin disulfide as acceptor"/>
    <property type="evidence" value="ECO:0007669"/>
    <property type="project" value="TreeGrafter"/>
</dbReference>
<dbReference type="Proteomes" id="UP000199337">
    <property type="component" value="Unassembled WGS sequence"/>
</dbReference>
<evidence type="ECO:0000256" key="5">
    <source>
        <dbReference type="ARBA" id="ARBA00023004"/>
    </source>
</evidence>
<evidence type="ECO:0000256" key="2">
    <source>
        <dbReference type="ARBA" id="ARBA00022485"/>
    </source>
</evidence>
<dbReference type="RefSeq" id="WP_092474286.1">
    <property type="nucleotide sequence ID" value="NZ_FOOX01000020.1"/>
</dbReference>
<keyword evidence="2" id="KW-0004">4Fe-4S</keyword>
<dbReference type="SUPFAM" id="SSF102114">
    <property type="entry name" value="Radical SAM enzymes"/>
    <property type="match status" value="1"/>
</dbReference>
<name>A0A1I2Y9Q6_9FIRM</name>
<dbReference type="EMBL" id="FOOX01000020">
    <property type="protein sequence ID" value="SFH22498.1"/>
    <property type="molecule type" value="Genomic_DNA"/>
</dbReference>
<evidence type="ECO:0000256" key="1">
    <source>
        <dbReference type="ARBA" id="ARBA00001966"/>
    </source>
</evidence>
<dbReference type="OrthoDB" id="9782387at2"/>
<keyword evidence="5" id="KW-0408">Iron</keyword>
<dbReference type="AlphaFoldDB" id="A0A1I2Y9Q6"/>
<dbReference type="GO" id="GO:0046872">
    <property type="term" value="F:metal ion binding"/>
    <property type="evidence" value="ECO:0007669"/>
    <property type="project" value="UniProtKB-KW"/>
</dbReference>
<keyword evidence="6" id="KW-0411">Iron-sulfur</keyword>
<keyword evidence="3" id="KW-0949">S-adenosyl-L-methionine</keyword>
<dbReference type="InterPro" id="IPR034457">
    <property type="entry name" value="Organic_radical-activating"/>
</dbReference>
<keyword evidence="8" id="KW-1185">Reference proteome</keyword>
<dbReference type="InterPro" id="IPR013785">
    <property type="entry name" value="Aldolase_TIM"/>
</dbReference>
<dbReference type="GO" id="GO:0051539">
    <property type="term" value="F:4 iron, 4 sulfur cluster binding"/>
    <property type="evidence" value="ECO:0007669"/>
    <property type="project" value="UniProtKB-KW"/>
</dbReference>
<dbReference type="PROSITE" id="PS51257">
    <property type="entry name" value="PROKAR_LIPOPROTEIN"/>
    <property type="match status" value="1"/>
</dbReference>
<dbReference type="InterPro" id="IPR007197">
    <property type="entry name" value="rSAM"/>
</dbReference>
<dbReference type="SFLD" id="SFLDS00029">
    <property type="entry name" value="Radical_SAM"/>
    <property type="match status" value="1"/>
</dbReference>
<evidence type="ECO:0000256" key="3">
    <source>
        <dbReference type="ARBA" id="ARBA00022691"/>
    </source>
</evidence>
<comment type="cofactor">
    <cofactor evidence="1">
        <name>[4Fe-4S] cluster</name>
        <dbReference type="ChEBI" id="CHEBI:49883"/>
    </cofactor>
</comment>
<reference evidence="8" key="1">
    <citation type="submission" date="2016-10" db="EMBL/GenBank/DDBJ databases">
        <authorList>
            <person name="Varghese N."/>
            <person name="Submissions S."/>
        </authorList>
    </citation>
    <scope>NUCLEOTIDE SEQUENCE [LARGE SCALE GENOMIC DNA]</scope>
    <source>
        <strain evidence="8">DSM 17038</strain>
    </source>
</reference>
<keyword evidence="4" id="KW-0479">Metal-binding</keyword>
<dbReference type="PANTHER" id="PTHR30352:SF2">
    <property type="entry name" value="ANAEROBIC RIBONUCLEOSIDE-TRIPHOSPHATE REDUCTASE-ACTIVATING PROTEIN"/>
    <property type="match status" value="1"/>
</dbReference>
<sequence>MRITVGGFTDISTIDAGNLLAFTVFFQGCKKRCPGCHNPELQPFDGGMELDIRQIKDRIWRNRDWYEAVVLAGGEPLEQPEALEDLLEFLRGTNIESWLYTGYEPDEIPATIKELADVIVAGPYRQDLHAEGFPASSNQRVVRRHED</sequence>
<evidence type="ECO:0000256" key="4">
    <source>
        <dbReference type="ARBA" id="ARBA00022723"/>
    </source>
</evidence>
<protein>
    <submittedName>
        <fullName evidence="7">Anaerobic ribonucleoside-triphosphate reductase activating protein</fullName>
    </submittedName>
</protein>
<evidence type="ECO:0000313" key="7">
    <source>
        <dbReference type="EMBL" id="SFH22498.1"/>
    </source>
</evidence>
<dbReference type="PANTHER" id="PTHR30352">
    <property type="entry name" value="PYRUVATE FORMATE-LYASE-ACTIVATING ENZYME"/>
    <property type="match status" value="1"/>
</dbReference>